<evidence type="ECO:0000256" key="1">
    <source>
        <dbReference type="ARBA" id="ARBA00005417"/>
    </source>
</evidence>
<dbReference type="PANTHER" id="PTHR24220">
    <property type="entry name" value="IMPORT ATP-BINDING PROTEIN"/>
    <property type="match status" value="1"/>
</dbReference>
<name>A0AAT9GL80_9BACT</name>
<keyword evidence="3 5" id="KW-0067">ATP-binding</keyword>
<protein>
    <submittedName>
        <fullName evidence="5">ATP-binding cassette domain-containing protein</fullName>
    </submittedName>
</protein>
<dbReference type="PROSITE" id="PS00211">
    <property type="entry name" value="ABC_TRANSPORTER_1"/>
    <property type="match status" value="1"/>
</dbReference>
<dbReference type="Gene3D" id="3.40.50.300">
    <property type="entry name" value="P-loop containing nucleotide triphosphate hydrolases"/>
    <property type="match status" value="1"/>
</dbReference>
<proteinExistence type="inferred from homology"/>
<feature type="domain" description="ABC transporter" evidence="4">
    <location>
        <begin position="3"/>
        <end position="215"/>
    </location>
</feature>
<dbReference type="GO" id="GO:0005524">
    <property type="term" value="F:ATP binding"/>
    <property type="evidence" value="ECO:0007669"/>
    <property type="project" value="UniProtKB-KW"/>
</dbReference>
<evidence type="ECO:0000313" key="5">
    <source>
        <dbReference type="EMBL" id="BFG71386.1"/>
    </source>
</evidence>
<evidence type="ECO:0000256" key="2">
    <source>
        <dbReference type="ARBA" id="ARBA00022741"/>
    </source>
</evidence>
<comment type="similarity">
    <text evidence="1">Belongs to the ABC transporter superfamily.</text>
</comment>
<dbReference type="Pfam" id="PF00005">
    <property type="entry name" value="ABC_tran"/>
    <property type="match status" value="1"/>
</dbReference>
<accession>A0AAT9GL80</accession>
<reference evidence="5" key="1">
    <citation type="submission" date="2024-02" db="EMBL/GenBank/DDBJ databases">
        <title>Sediminibacterium planktonica sp. nov. and Sediminibacterium longus sp. nov., isolated from surface lake and river water.</title>
        <authorList>
            <person name="Watanabe K."/>
            <person name="Takemine S."/>
            <person name="Ishii Y."/>
            <person name="Ogata Y."/>
            <person name="Shindo C."/>
            <person name="Suda W."/>
        </authorList>
    </citation>
    <scope>NUCLEOTIDE SEQUENCE</scope>
    <source>
        <strain evidence="5">KACHI17</strain>
    </source>
</reference>
<sequence length="215" mass="24714">MILSLHNVVPLPLKDKVQLQGSDIWNRTVSFTAGQWTKIKAPSGTGKTTLIHSLYKLREDYSGKIEWDGVSLQQLPAEQLSRYRQEKISIVFQDLRLFPNLTSFENIELKRVLQKPYCDREKIFSMAEELGVQHILQQKASICSYGEQQRVAIIRALIHPFSMLVMDEPFSHLDQTNTAKAAALIMKECKDRNAGFIITDLDDDHHFPYDQILNL</sequence>
<dbReference type="RefSeq" id="WP_353549019.1">
    <property type="nucleotide sequence ID" value="NZ_AP029612.1"/>
</dbReference>
<dbReference type="EMBL" id="AP029612">
    <property type="protein sequence ID" value="BFG71386.1"/>
    <property type="molecule type" value="Genomic_DNA"/>
</dbReference>
<dbReference type="AlphaFoldDB" id="A0AAT9GL80"/>
<dbReference type="GO" id="GO:0016887">
    <property type="term" value="F:ATP hydrolysis activity"/>
    <property type="evidence" value="ECO:0007669"/>
    <property type="project" value="InterPro"/>
</dbReference>
<organism evidence="5">
    <name type="scientific">Sediminibacterium sp. KACHI17</name>
    <dbReference type="NCBI Taxonomy" id="1751071"/>
    <lineage>
        <taxon>Bacteria</taxon>
        <taxon>Pseudomonadati</taxon>
        <taxon>Bacteroidota</taxon>
        <taxon>Chitinophagia</taxon>
        <taxon>Chitinophagales</taxon>
        <taxon>Chitinophagaceae</taxon>
        <taxon>Sediminibacterium</taxon>
    </lineage>
</organism>
<dbReference type="InterPro" id="IPR017871">
    <property type="entry name" value="ABC_transporter-like_CS"/>
</dbReference>
<dbReference type="SUPFAM" id="SSF52540">
    <property type="entry name" value="P-loop containing nucleoside triphosphate hydrolases"/>
    <property type="match status" value="1"/>
</dbReference>
<gene>
    <name evidence="5" type="ORF">KACHI17_22670</name>
</gene>
<dbReference type="InterPro" id="IPR027417">
    <property type="entry name" value="P-loop_NTPase"/>
</dbReference>
<evidence type="ECO:0000256" key="3">
    <source>
        <dbReference type="ARBA" id="ARBA00022840"/>
    </source>
</evidence>
<evidence type="ECO:0000259" key="4">
    <source>
        <dbReference type="PROSITE" id="PS50893"/>
    </source>
</evidence>
<dbReference type="InterPro" id="IPR003439">
    <property type="entry name" value="ABC_transporter-like_ATP-bd"/>
</dbReference>
<keyword evidence="2" id="KW-0547">Nucleotide-binding</keyword>
<dbReference type="PROSITE" id="PS50893">
    <property type="entry name" value="ABC_TRANSPORTER_2"/>
    <property type="match status" value="1"/>
</dbReference>
<dbReference type="InterPro" id="IPR015854">
    <property type="entry name" value="ABC_transpr_LolD-like"/>
</dbReference>
<dbReference type="GO" id="GO:0005886">
    <property type="term" value="C:plasma membrane"/>
    <property type="evidence" value="ECO:0007669"/>
    <property type="project" value="TreeGrafter"/>
</dbReference>
<dbReference type="PANTHER" id="PTHR24220:SF689">
    <property type="entry name" value="LIPOPROTEIN-RELEASING SYSTEM ATP-BINDING PROTEIN LOLD"/>
    <property type="match status" value="1"/>
</dbReference>
<dbReference type="GO" id="GO:0022857">
    <property type="term" value="F:transmembrane transporter activity"/>
    <property type="evidence" value="ECO:0007669"/>
    <property type="project" value="TreeGrafter"/>
</dbReference>